<accession>A0A6L9U873</accession>
<feature type="transmembrane region" description="Helical" evidence="6">
    <location>
        <begin position="114"/>
        <end position="134"/>
    </location>
</feature>
<evidence type="ECO:0000256" key="2">
    <source>
        <dbReference type="ARBA" id="ARBA00022475"/>
    </source>
</evidence>
<dbReference type="AlphaFoldDB" id="A0A6L9U873"/>
<evidence type="ECO:0000256" key="6">
    <source>
        <dbReference type="SAM" id="Phobius"/>
    </source>
</evidence>
<reference evidence="7 8" key="1">
    <citation type="submission" date="2019-12" db="EMBL/GenBank/DDBJ databases">
        <title>Rhizobium genotypes associated with high levels of biological nitrogen fixation by grain legumes in a temperate-maritime cropping system.</title>
        <authorList>
            <person name="Maluk M."/>
            <person name="Francesc Ferrando Molina F."/>
            <person name="Lopez Del Egido L."/>
            <person name="Lafos M."/>
            <person name="Langarica-Fuentes A."/>
            <person name="Gebre Yohannes G."/>
            <person name="Young M.W."/>
            <person name="Martin P."/>
            <person name="Gantlett R."/>
            <person name="Kenicer G."/>
            <person name="Hawes C."/>
            <person name="Begg G.S."/>
            <person name="Quilliam R.S."/>
            <person name="Squire G.R."/>
            <person name="Poole P.S."/>
            <person name="Young P.W."/>
            <person name="Iannetta P.M."/>
            <person name="James E.K."/>
        </authorList>
    </citation>
    <scope>NUCLEOTIDE SEQUENCE [LARGE SCALE GENOMIC DNA]</scope>
    <source>
        <strain evidence="7 8">JHI1118</strain>
    </source>
</reference>
<comment type="subcellular location">
    <subcellularLocation>
        <location evidence="1">Cell membrane</location>
        <topology evidence="1">Multi-pass membrane protein</topology>
    </subcellularLocation>
</comment>
<feature type="transmembrane region" description="Helical" evidence="6">
    <location>
        <begin position="282"/>
        <end position="301"/>
    </location>
</feature>
<comment type="caution">
    <text evidence="7">The sequence shown here is derived from an EMBL/GenBank/DDBJ whole genome shotgun (WGS) entry which is preliminary data.</text>
</comment>
<keyword evidence="4 6" id="KW-1133">Transmembrane helix</keyword>
<dbReference type="EMBL" id="WUEY01000008">
    <property type="protein sequence ID" value="NEI71604.1"/>
    <property type="molecule type" value="Genomic_DNA"/>
</dbReference>
<evidence type="ECO:0000256" key="1">
    <source>
        <dbReference type="ARBA" id="ARBA00004651"/>
    </source>
</evidence>
<feature type="transmembrane region" description="Helical" evidence="6">
    <location>
        <begin position="7"/>
        <end position="24"/>
    </location>
</feature>
<feature type="transmembrane region" description="Helical" evidence="6">
    <location>
        <begin position="248"/>
        <end position="270"/>
    </location>
</feature>
<dbReference type="RefSeq" id="WP_163988129.1">
    <property type="nucleotide sequence ID" value="NZ_WUEY01000008.1"/>
</dbReference>
<evidence type="ECO:0000256" key="3">
    <source>
        <dbReference type="ARBA" id="ARBA00022692"/>
    </source>
</evidence>
<evidence type="ECO:0000256" key="4">
    <source>
        <dbReference type="ARBA" id="ARBA00022989"/>
    </source>
</evidence>
<proteinExistence type="predicted"/>
<dbReference type="CDD" id="cd06581">
    <property type="entry name" value="TM_PBP1_LivM_like"/>
    <property type="match status" value="1"/>
</dbReference>
<keyword evidence="5 6" id="KW-0472">Membrane</keyword>
<keyword evidence="3 6" id="KW-0812">Transmembrane</keyword>
<feature type="transmembrane region" description="Helical" evidence="6">
    <location>
        <begin position="160"/>
        <end position="180"/>
    </location>
</feature>
<dbReference type="GO" id="GO:0005886">
    <property type="term" value="C:plasma membrane"/>
    <property type="evidence" value="ECO:0007669"/>
    <property type="project" value="UniProtKB-SubCell"/>
</dbReference>
<dbReference type="PANTHER" id="PTHR30482:SF10">
    <property type="entry name" value="HIGH-AFFINITY BRANCHED-CHAIN AMINO ACID TRANSPORT PROTEIN BRAE"/>
    <property type="match status" value="1"/>
</dbReference>
<dbReference type="PANTHER" id="PTHR30482">
    <property type="entry name" value="HIGH-AFFINITY BRANCHED-CHAIN AMINO ACID TRANSPORT SYSTEM PERMEASE"/>
    <property type="match status" value="1"/>
</dbReference>
<name>A0A6L9U873_9HYPH</name>
<feature type="transmembrane region" description="Helical" evidence="6">
    <location>
        <begin position="87"/>
        <end position="107"/>
    </location>
</feature>
<gene>
    <name evidence="7" type="ORF">GR212_18645</name>
</gene>
<keyword evidence="2" id="KW-1003">Cell membrane</keyword>
<dbReference type="GO" id="GO:0015658">
    <property type="term" value="F:branched-chain amino acid transmembrane transporter activity"/>
    <property type="evidence" value="ECO:0007669"/>
    <property type="project" value="InterPro"/>
</dbReference>
<feature type="transmembrane region" description="Helical" evidence="6">
    <location>
        <begin position="61"/>
        <end position="81"/>
    </location>
</feature>
<dbReference type="InterPro" id="IPR001851">
    <property type="entry name" value="ABC_transp_permease"/>
</dbReference>
<dbReference type="Proteomes" id="UP000483035">
    <property type="component" value="Unassembled WGS sequence"/>
</dbReference>
<protein>
    <submittedName>
        <fullName evidence="7">Branched-chain amino acid ABC transporter permease</fullName>
    </submittedName>
</protein>
<organism evidence="7 8">
    <name type="scientific">Rhizobium lusitanum</name>
    <dbReference type="NCBI Taxonomy" id="293958"/>
    <lineage>
        <taxon>Bacteria</taxon>
        <taxon>Pseudomonadati</taxon>
        <taxon>Pseudomonadota</taxon>
        <taxon>Alphaproteobacteria</taxon>
        <taxon>Hyphomicrobiales</taxon>
        <taxon>Rhizobiaceae</taxon>
        <taxon>Rhizobium/Agrobacterium group</taxon>
        <taxon>Rhizobium</taxon>
    </lineage>
</organism>
<evidence type="ECO:0000256" key="5">
    <source>
        <dbReference type="ARBA" id="ARBA00023136"/>
    </source>
</evidence>
<sequence>MKQYRWITVYVVGIAFLAIYPAFAGSYDLTVMRDALIFAMFAVSLDLFWGRTGILCFGHAAFFGAGGYAMALVTLSSGLVASTWLGLLAAMLVPALLAAVVGYFLFYGGVRGSYFTIVTLALSVIAQQAVIAWSSVTGGDTGLLGIPPLSPWGFDLSGDLASYALVAATLALLLAGLRLLTRGRWGQVLKAIGDNEIRAAALGHDAPARLTAAFVLSAAIAGLAGALYVSASGVVAPDMIGLALSTEVVAWVVIGGRGTLIGPVIGAVLVQRAQQEISSLNPVLWPMIIGLMFVAVAFLQSDVLERFAKRFAARKTERAQ</sequence>
<feature type="transmembrane region" description="Helical" evidence="6">
    <location>
        <begin position="30"/>
        <end position="49"/>
    </location>
</feature>
<evidence type="ECO:0000313" key="7">
    <source>
        <dbReference type="EMBL" id="NEI71604.1"/>
    </source>
</evidence>
<feature type="transmembrane region" description="Helical" evidence="6">
    <location>
        <begin position="212"/>
        <end position="236"/>
    </location>
</feature>
<dbReference type="InterPro" id="IPR043428">
    <property type="entry name" value="LivM-like"/>
</dbReference>
<evidence type="ECO:0000313" key="8">
    <source>
        <dbReference type="Proteomes" id="UP000483035"/>
    </source>
</evidence>
<dbReference type="Pfam" id="PF02653">
    <property type="entry name" value="BPD_transp_2"/>
    <property type="match status" value="1"/>
</dbReference>